<comment type="caution">
    <text evidence="2">The sequence shown here is derived from an EMBL/GenBank/DDBJ whole genome shotgun (WGS) entry which is preliminary data.</text>
</comment>
<dbReference type="AlphaFoldDB" id="A0A8T1MB32"/>
<proteinExistence type="predicted"/>
<feature type="region of interest" description="Disordered" evidence="1">
    <location>
        <begin position="1"/>
        <end position="21"/>
    </location>
</feature>
<keyword evidence="3" id="KW-1185">Reference proteome</keyword>
<gene>
    <name evidence="2" type="ORF">CSKR_203519</name>
</gene>
<organism evidence="2 3">
    <name type="scientific">Clonorchis sinensis</name>
    <name type="common">Chinese liver fluke</name>
    <dbReference type="NCBI Taxonomy" id="79923"/>
    <lineage>
        <taxon>Eukaryota</taxon>
        <taxon>Metazoa</taxon>
        <taxon>Spiralia</taxon>
        <taxon>Lophotrochozoa</taxon>
        <taxon>Platyhelminthes</taxon>
        <taxon>Trematoda</taxon>
        <taxon>Digenea</taxon>
        <taxon>Opisthorchiida</taxon>
        <taxon>Opisthorchiata</taxon>
        <taxon>Opisthorchiidae</taxon>
        <taxon>Clonorchis</taxon>
    </lineage>
</organism>
<name>A0A8T1MB32_CLOSI</name>
<reference evidence="2 3" key="2">
    <citation type="journal article" date="2021" name="Genomics">
        <title>High-quality reference genome for Clonorchis sinensis.</title>
        <authorList>
            <person name="Young N.D."/>
            <person name="Stroehlein A.J."/>
            <person name="Kinkar L."/>
            <person name="Wang T."/>
            <person name="Sohn W.M."/>
            <person name="Chang B.C.H."/>
            <person name="Kaur P."/>
            <person name="Weisz D."/>
            <person name="Dudchenko O."/>
            <person name="Aiden E.L."/>
            <person name="Korhonen P.K."/>
            <person name="Gasser R.B."/>
        </authorList>
    </citation>
    <scope>NUCLEOTIDE SEQUENCE [LARGE SCALE GENOMIC DNA]</scope>
    <source>
        <strain evidence="2">Cs-k2</strain>
    </source>
</reference>
<protein>
    <submittedName>
        <fullName evidence="2">Uncharacterized protein</fullName>
    </submittedName>
</protein>
<accession>A0A8T1MB32</accession>
<evidence type="ECO:0000313" key="2">
    <source>
        <dbReference type="EMBL" id="KAG5446587.1"/>
    </source>
</evidence>
<evidence type="ECO:0000256" key="1">
    <source>
        <dbReference type="SAM" id="MobiDB-lite"/>
    </source>
</evidence>
<evidence type="ECO:0000313" key="3">
    <source>
        <dbReference type="Proteomes" id="UP000286415"/>
    </source>
</evidence>
<reference evidence="2 3" key="1">
    <citation type="journal article" date="2018" name="Biotechnol. Adv.">
        <title>Improved genomic resources and new bioinformatic workflow for the carcinogenic parasite Clonorchis sinensis: Biotechnological implications.</title>
        <authorList>
            <person name="Wang D."/>
            <person name="Korhonen P.K."/>
            <person name="Gasser R.B."/>
            <person name="Young N.D."/>
        </authorList>
    </citation>
    <scope>NUCLEOTIDE SEQUENCE [LARGE SCALE GENOMIC DNA]</scope>
    <source>
        <strain evidence="2">Cs-k2</strain>
    </source>
</reference>
<sequence>MSVGNKPCFSTPGSPIPNDDVRKLQENSTQLSFDSRPMNRPASILCDPRTMVPPTERMQHSTTTQYLPRELSDRIPPETYQARVTQQRENYENWFRISKRVLTELGQRMETADWSRIKYPRILDYQLNQSWRELTHGATDEFPEWQDTEIQEKFRKWLKVMRTWL</sequence>
<dbReference type="Proteomes" id="UP000286415">
    <property type="component" value="Unassembled WGS sequence"/>
</dbReference>
<dbReference type="EMBL" id="NIRI02000056">
    <property type="protein sequence ID" value="KAG5446587.1"/>
    <property type="molecule type" value="Genomic_DNA"/>
</dbReference>